<feature type="signal peptide" evidence="2">
    <location>
        <begin position="1"/>
        <end position="46"/>
    </location>
</feature>
<name>A0ABD0VQY7_DENTH</name>
<keyword evidence="4" id="KW-1185">Reference proteome</keyword>
<dbReference type="InterPro" id="IPR008972">
    <property type="entry name" value="Cupredoxin"/>
</dbReference>
<dbReference type="AlphaFoldDB" id="A0ABD0VQY7"/>
<dbReference type="SUPFAM" id="SSF49503">
    <property type="entry name" value="Cupredoxins"/>
    <property type="match status" value="1"/>
</dbReference>
<sequence length="274" mass="29174">MAAETPFSLTITSSGMAPLSSSSSKMGTPLLLVLLTLLLSFPTSPAATETLVLDDLANRRIVTLQIGDTLLFKRRDLHNLYLFHNRRALDLCNFADASIVFHGKSTEHKWTPPLPGRYYFSIKDESATGCERGKKLLVRVISQELISPALSPEVAPPPTAGGDLPSSPSRGWRASGGLAPPPRLAPESSPLEPRKGTPSTAPPPESPEGMPFISSNPVIPMPTGETDTAALRPLPTPSQAASQVVGQAASLEIRTVLVAFTAIMSSAICFVLWI</sequence>
<reference evidence="3 4" key="1">
    <citation type="journal article" date="2024" name="Plant Biotechnol. J.">
        <title>Dendrobium thyrsiflorum genome and its molecular insights into genes involved in important horticultural traits.</title>
        <authorList>
            <person name="Chen B."/>
            <person name="Wang J.Y."/>
            <person name="Zheng P.J."/>
            <person name="Li K.L."/>
            <person name="Liang Y.M."/>
            <person name="Chen X.F."/>
            <person name="Zhang C."/>
            <person name="Zhao X."/>
            <person name="He X."/>
            <person name="Zhang G.Q."/>
            <person name="Liu Z.J."/>
            <person name="Xu Q."/>
        </authorList>
    </citation>
    <scope>NUCLEOTIDE SEQUENCE [LARGE SCALE GENOMIC DNA]</scope>
    <source>
        <strain evidence="3">GZMU011</strain>
    </source>
</reference>
<evidence type="ECO:0000256" key="1">
    <source>
        <dbReference type="SAM" id="MobiDB-lite"/>
    </source>
</evidence>
<evidence type="ECO:0000256" key="2">
    <source>
        <dbReference type="SAM" id="SignalP"/>
    </source>
</evidence>
<dbReference type="Proteomes" id="UP001552299">
    <property type="component" value="Unassembled WGS sequence"/>
</dbReference>
<evidence type="ECO:0000313" key="4">
    <source>
        <dbReference type="Proteomes" id="UP001552299"/>
    </source>
</evidence>
<accession>A0ABD0VQY7</accession>
<evidence type="ECO:0008006" key="5">
    <source>
        <dbReference type="Google" id="ProtNLM"/>
    </source>
</evidence>
<dbReference type="PANTHER" id="PTHR34662">
    <property type="entry name" value="OS04G0422700 PROTEIN"/>
    <property type="match status" value="1"/>
</dbReference>
<evidence type="ECO:0000313" key="3">
    <source>
        <dbReference type="EMBL" id="KAL0927098.1"/>
    </source>
</evidence>
<protein>
    <recommendedName>
        <fullName evidence="5">Early nodulin-like protein 2</fullName>
    </recommendedName>
</protein>
<gene>
    <name evidence="3" type="ORF">M5K25_001255</name>
</gene>
<organism evidence="3 4">
    <name type="scientific">Dendrobium thyrsiflorum</name>
    <name type="common">Pinecone-like raceme dendrobium</name>
    <name type="synonym">Orchid</name>
    <dbReference type="NCBI Taxonomy" id="117978"/>
    <lineage>
        <taxon>Eukaryota</taxon>
        <taxon>Viridiplantae</taxon>
        <taxon>Streptophyta</taxon>
        <taxon>Embryophyta</taxon>
        <taxon>Tracheophyta</taxon>
        <taxon>Spermatophyta</taxon>
        <taxon>Magnoliopsida</taxon>
        <taxon>Liliopsida</taxon>
        <taxon>Asparagales</taxon>
        <taxon>Orchidaceae</taxon>
        <taxon>Epidendroideae</taxon>
        <taxon>Malaxideae</taxon>
        <taxon>Dendrobiinae</taxon>
        <taxon>Dendrobium</taxon>
    </lineage>
</organism>
<comment type="caution">
    <text evidence="3">The sequence shown here is derived from an EMBL/GenBank/DDBJ whole genome shotgun (WGS) entry which is preliminary data.</text>
</comment>
<keyword evidence="2" id="KW-0732">Signal</keyword>
<dbReference type="Gene3D" id="2.60.40.420">
    <property type="entry name" value="Cupredoxins - blue copper proteins"/>
    <property type="match status" value="1"/>
</dbReference>
<dbReference type="PANTHER" id="PTHR34662:SF3">
    <property type="entry name" value="OS04G0422700 PROTEIN"/>
    <property type="match status" value="1"/>
</dbReference>
<proteinExistence type="predicted"/>
<feature type="chain" id="PRO_5044792270" description="Early nodulin-like protein 2" evidence="2">
    <location>
        <begin position="47"/>
        <end position="274"/>
    </location>
</feature>
<dbReference type="EMBL" id="JANQDX010000002">
    <property type="protein sequence ID" value="KAL0927098.1"/>
    <property type="molecule type" value="Genomic_DNA"/>
</dbReference>
<feature type="region of interest" description="Disordered" evidence="1">
    <location>
        <begin position="150"/>
        <end position="227"/>
    </location>
</feature>